<dbReference type="AlphaFoldDB" id="A0A814IYU8"/>
<dbReference type="InterPro" id="IPR001841">
    <property type="entry name" value="Znf_RING"/>
</dbReference>
<evidence type="ECO:0000256" key="4">
    <source>
        <dbReference type="ARBA" id="ARBA00022679"/>
    </source>
</evidence>
<dbReference type="Proteomes" id="UP000682733">
    <property type="component" value="Unassembled WGS sequence"/>
</dbReference>
<comment type="subcellular location">
    <subcellularLocation>
        <location evidence="2">Cytoplasm</location>
        <location evidence="2">P-body</location>
    </subcellularLocation>
</comment>
<dbReference type="GO" id="GO:0000288">
    <property type="term" value="P:nuclear-transcribed mRNA catabolic process, deadenylation-dependent decay"/>
    <property type="evidence" value="ECO:0007669"/>
    <property type="project" value="TreeGrafter"/>
</dbReference>
<dbReference type="GO" id="GO:0061630">
    <property type="term" value="F:ubiquitin protein ligase activity"/>
    <property type="evidence" value="ECO:0007669"/>
    <property type="project" value="UniProtKB-EC"/>
</dbReference>
<evidence type="ECO:0000313" key="13">
    <source>
        <dbReference type="EMBL" id="CAF1030990.1"/>
    </source>
</evidence>
<dbReference type="Pfam" id="PF21206">
    <property type="entry name" value="Roquin_1_2-like_ROQ"/>
    <property type="match status" value="1"/>
</dbReference>
<dbReference type="EMBL" id="CAJOBA010004190">
    <property type="protein sequence ID" value="CAF3705719.1"/>
    <property type="molecule type" value="Genomic_DNA"/>
</dbReference>
<feature type="region of interest" description="Disordered" evidence="9">
    <location>
        <begin position="400"/>
        <end position="423"/>
    </location>
</feature>
<keyword evidence="16" id="KW-1185">Reference proteome</keyword>
<dbReference type="InterPro" id="IPR052249">
    <property type="entry name" value="Roquin_domain"/>
</dbReference>
<evidence type="ECO:0000256" key="6">
    <source>
        <dbReference type="ARBA" id="ARBA00022771"/>
    </source>
</evidence>
<feature type="zinc finger region" description="C3H1-type" evidence="8">
    <location>
        <begin position="504"/>
        <end position="532"/>
    </location>
</feature>
<evidence type="ECO:0000313" key="12">
    <source>
        <dbReference type="EMBL" id="CAF0928869.1"/>
    </source>
</evidence>
<dbReference type="EC" id="2.3.2.27" evidence="3"/>
<evidence type="ECO:0000256" key="1">
    <source>
        <dbReference type="ARBA" id="ARBA00000900"/>
    </source>
</evidence>
<dbReference type="Pfam" id="PF18386">
    <property type="entry name" value="ROQ_II"/>
    <property type="match status" value="1"/>
</dbReference>
<gene>
    <name evidence="13" type="ORF">GPM918_LOCUS15277</name>
    <name evidence="12" type="ORF">OVA965_LOCUS11038</name>
    <name evidence="15" type="ORF">SRO942_LOCUS15274</name>
    <name evidence="14" type="ORF">TMI583_LOCUS11034</name>
</gene>
<keyword evidence="5 8" id="KW-0479">Metal-binding</keyword>
<dbReference type="SUPFAM" id="SSF90229">
    <property type="entry name" value="CCCH zinc finger"/>
    <property type="match status" value="1"/>
</dbReference>
<dbReference type="Gene3D" id="4.10.1000.10">
    <property type="entry name" value="Zinc finger, CCCH-type"/>
    <property type="match status" value="1"/>
</dbReference>
<dbReference type="Proteomes" id="UP000681722">
    <property type="component" value="Unassembled WGS sequence"/>
</dbReference>
<reference evidence="13" key="1">
    <citation type="submission" date="2021-02" db="EMBL/GenBank/DDBJ databases">
        <authorList>
            <person name="Nowell W R."/>
        </authorList>
    </citation>
    <scope>NUCLEOTIDE SEQUENCE</scope>
</reference>
<evidence type="ECO:0000256" key="3">
    <source>
        <dbReference type="ARBA" id="ARBA00012483"/>
    </source>
</evidence>
<evidence type="ECO:0000259" key="10">
    <source>
        <dbReference type="PROSITE" id="PS50089"/>
    </source>
</evidence>
<evidence type="ECO:0000256" key="2">
    <source>
        <dbReference type="ARBA" id="ARBA00004201"/>
    </source>
</evidence>
<dbReference type="InterPro" id="IPR036855">
    <property type="entry name" value="Znf_CCCH_sf"/>
</dbReference>
<dbReference type="GO" id="GO:0003729">
    <property type="term" value="F:mRNA binding"/>
    <property type="evidence" value="ECO:0007669"/>
    <property type="project" value="TreeGrafter"/>
</dbReference>
<dbReference type="Gene3D" id="1.20.120.1790">
    <property type="match status" value="1"/>
</dbReference>
<proteinExistence type="predicted"/>
<dbReference type="Pfam" id="PF00642">
    <property type="entry name" value="zf-CCCH"/>
    <property type="match status" value="1"/>
</dbReference>
<evidence type="ECO:0000313" key="16">
    <source>
        <dbReference type="Proteomes" id="UP000663829"/>
    </source>
</evidence>
<dbReference type="Proteomes" id="UP000677228">
    <property type="component" value="Unassembled WGS sequence"/>
</dbReference>
<feature type="domain" description="C3H1-type" evidence="11">
    <location>
        <begin position="504"/>
        <end position="532"/>
    </location>
</feature>
<organism evidence="13 16">
    <name type="scientific">Didymodactylos carnosus</name>
    <dbReference type="NCBI Taxonomy" id="1234261"/>
    <lineage>
        <taxon>Eukaryota</taxon>
        <taxon>Metazoa</taxon>
        <taxon>Spiralia</taxon>
        <taxon>Gnathifera</taxon>
        <taxon>Rotifera</taxon>
        <taxon>Eurotatoria</taxon>
        <taxon>Bdelloidea</taxon>
        <taxon>Philodinida</taxon>
        <taxon>Philodinidae</taxon>
        <taxon>Didymodactylos</taxon>
    </lineage>
</organism>
<evidence type="ECO:0000256" key="9">
    <source>
        <dbReference type="SAM" id="MobiDB-lite"/>
    </source>
</evidence>
<dbReference type="EMBL" id="CAJNOK010004188">
    <property type="protein sequence ID" value="CAF0928869.1"/>
    <property type="molecule type" value="Genomic_DNA"/>
</dbReference>
<dbReference type="EMBL" id="CAJNOQ010003817">
    <property type="protein sequence ID" value="CAF1030990.1"/>
    <property type="molecule type" value="Genomic_DNA"/>
</dbReference>
<dbReference type="InterPro" id="IPR048575">
    <property type="entry name" value="Roquin_1_2-like_ROQ"/>
</dbReference>
<dbReference type="SMART" id="SM00356">
    <property type="entry name" value="ZnF_C3H1"/>
    <property type="match status" value="1"/>
</dbReference>
<evidence type="ECO:0000256" key="7">
    <source>
        <dbReference type="ARBA" id="ARBA00022833"/>
    </source>
</evidence>
<sequence>MPSIAHHQSTPMSAPSPTQITTAPHYHHYQEYFCCSQCTHDFDCELRKPITLVCGHTICQLCSRQFTNKCPIIVSKQQHQQPCNSSTGDIEHLYINYPILKLLMGNTKIPQNIDMRYQNCPMYIELDEKSKSSFMSTQQLLEDIILLLKPIGKEFVCPLNRAIVRKLFSLVNCSYLEVDGRIRALRQARNLGERIINDFLLHHQNPQQLTATLWSAVRARGCQFLGPAMQEEVLKLILLALMDGSALSRKVLVLFVVQKLAPQYPRASKTSVGHVVQLLYRASCFKVQKREDESSLMQLKTEYRTYEKLRGEHDSQIIAIAQEQGLRISPEQWSSLLYGDTQHKRQLELVIEKLVTPDSFDKCIKELLTVLARGGDPYHLQRLIPDFELLEKIPFELQSTSTSPTRHFDSISPTPDSNDTTDKKRELNTSWQFLCLVLKSSRTILQALIDFNDSTKQHHQQQQQQSSSSSLATSPLGGCGSDSLYGTGPSCSSGVSSSTTAVSKYKVSMCRDFTQKGSCPRNLHCTFAHSKQEMDKFRARNRRTCPQLQTQPTTTTIKQQLLPSPTPVQQYQSSLPLAPQVLTTTNPLNGLKPWPRTVQIQPQTDNFLAQQQQHYHHHHYHHLQQLPLAQTLQAPPMMVPTATSSTQIVAEAAQALINQAHVQAYYQSHHSTVQQQQNPHVLTVQMPPQSHQHQPMAS</sequence>
<evidence type="ECO:0000259" key="11">
    <source>
        <dbReference type="PROSITE" id="PS50103"/>
    </source>
</evidence>
<dbReference type="Proteomes" id="UP000663829">
    <property type="component" value="Unassembled WGS sequence"/>
</dbReference>
<dbReference type="GO" id="GO:0035613">
    <property type="term" value="F:RNA stem-loop binding"/>
    <property type="evidence" value="ECO:0007669"/>
    <property type="project" value="TreeGrafter"/>
</dbReference>
<feature type="region of interest" description="Disordered" evidence="9">
    <location>
        <begin position="456"/>
        <end position="475"/>
    </location>
</feature>
<dbReference type="GO" id="GO:0000932">
    <property type="term" value="C:P-body"/>
    <property type="evidence" value="ECO:0007669"/>
    <property type="project" value="UniProtKB-SubCell"/>
</dbReference>
<feature type="compositionally biased region" description="Polar residues" evidence="9">
    <location>
        <begin position="400"/>
        <end position="418"/>
    </location>
</feature>
<dbReference type="EMBL" id="CAJOBC010003816">
    <property type="protein sequence ID" value="CAF3801738.1"/>
    <property type="molecule type" value="Genomic_DNA"/>
</dbReference>
<evidence type="ECO:0000256" key="8">
    <source>
        <dbReference type="PROSITE-ProRule" id="PRU00723"/>
    </source>
</evidence>
<dbReference type="OrthoDB" id="10067217at2759"/>
<accession>A0A814IYU8</accession>
<keyword evidence="4" id="KW-0808">Transferase</keyword>
<dbReference type="GO" id="GO:0003725">
    <property type="term" value="F:double-stranded RNA binding"/>
    <property type="evidence" value="ECO:0007669"/>
    <property type="project" value="TreeGrafter"/>
</dbReference>
<dbReference type="GO" id="GO:0008270">
    <property type="term" value="F:zinc ion binding"/>
    <property type="evidence" value="ECO:0007669"/>
    <property type="project" value="UniProtKB-KW"/>
</dbReference>
<dbReference type="GO" id="GO:0000209">
    <property type="term" value="P:protein polyubiquitination"/>
    <property type="evidence" value="ECO:0007669"/>
    <property type="project" value="TreeGrafter"/>
</dbReference>
<dbReference type="PROSITE" id="PS50103">
    <property type="entry name" value="ZF_C3H1"/>
    <property type="match status" value="1"/>
</dbReference>
<dbReference type="InterPro" id="IPR041523">
    <property type="entry name" value="ROQ_II"/>
</dbReference>
<protein>
    <recommendedName>
        <fullName evidence="3">RING-type E3 ubiquitin transferase</fullName>
        <ecNumber evidence="3">2.3.2.27</ecNumber>
    </recommendedName>
</protein>
<comment type="catalytic activity">
    <reaction evidence="1">
        <text>S-ubiquitinyl-[E2 ubiquitin-conjugating enzyme]-L-cysteine + [acceptor protein]-L-lysine = [E2 ubiquitin-conjugating enzyme]-L-cysteine + N(6)-ubiquitinyl-[acceptor protein]-L-lysine.</text>
        <dbReference type="EC" id="2.3.2.27"/>
    </reaction>
</comment>
<dbReference type="PROSITE" id="PS50089">
    <property type="entry name" value="ZF_RING_2"/>
    <property type="match status" value="1"/>
</dbReference>
<evidence type="ECO:0000313" key="15">
    <source>
        <dbReference type="EMBL" id="CAF3801738.1"/>
    </source>
</evidence>
<dbReference type="InterPro" id="IPR000571">
    <property type="entry name" value="Znf_CCCH"/>
</dbReference>
<comment type="caution">
    <text evidence="13">The sequence shown here is derived from an EMBL/GenBank/DDBJ whole genome shotgun (WGS) entry which is preliminary data.</text>
</comment>
<keyword evidence="6 8" id="KW-0863">Zinc-finger</keyword>
<keyword evidence="7 8" id="KW-0862">Zinc</keyword>
<dbReference type="GO" id="GO:0006511">
    <property type="term" value="P:ubiquitin-dependent protein catabolic process"/>
    <property type="evidence" value="ECO:0007669"/>
    <property type="project" value="TreeGrafter"/>
</dbReference>
<evidence type="ECO:0000313" key="14">
    <source>
        <dbReference type="EMBL" id="CAF3705719.1"/>
    </source>
</evidence>
<dbReference type="PANTHER" id="PTHR13139">
    <property type="entry name" value="RING FINGER AND CCCH-TYPE ZINC FINGER DOMAIN-CONTAINING PROTEIN"/>
    <property type="match status" value="1"/>
</dbReference>
<name>A0A814IYU8_9BILA</name>
<feature type="compositionally biased region" description="Low complexity" evidence="9">
    <location>
        <begin position="460"/>
        <end position="470"/>
    </location>
</feature>
<evidence type="ECO:0000256" key="5">
    <source>
        <dbReference type="ARBA" id="ARBA00022723"/>
    </source>
</evidence>
<feature type="domain" description="RING-type" evidence="10">
    <location>
        <begin position="35"/>
        <end position="72"/>
    </location>
</feature>
<dbReference type="PANTHER" id="PTHR13139:SF54">
    <property type="entry name" value="RING-TYPE E3 UBIQUITIN TRANSFERASE"/>
    <property type="match status" value="1"/>
</dbReference>
<dbReference type="GO" id="GO:0010494">
    <property type="term" value="C:cytoplasmic stress granule"/>
    <property type="evidence" value="ECO:0007669"/>
    <property type="project" value="TreeGrafter"/>
</dbReference>